<evidence type="ECO:0000313" key="1">
    <source>
        <dbReference type="EMBL" id="CAK9085384.1"/>
    </source>
</evidence>
<name>A0ABP0QBR5_9DINO</name>
<comment type="caution">
    <text evidence="1">The sequence shown here is derived from an EMBL/GenBank/DDBJ whole genome shotgun (WGS) entry which is preliminary data.</text>
</comment>
<proteinExistence type="predicted"/>
<feature type="non-terminal residue" evidence="1">
    <location>
        <position position="299"/>
    </location>
</feature>
<keyword evidence="2" id="KW-1185">Reference proteome</keyword>
<accession>A0ABP0QBR5</accession>
<sequence>MGKGISLQVGGEPQFCCFELCGVLADESALKQAFECKGASGRMLCMMCQTTCHKRLAPSPLPPRYVLHTEHNSDNFTLSTDQSVWAIVDHLQHQAALPGLSKKKFADEEARLGWNYCPDGALLDIPLREHLRPVSVACYDSMHVYLVAGIWHRETGLLMNCLQSNGFRQVALHEFSTAFVWPKIHGGKSCSARVVFQKQKGTDSEFKCSSSDALAIYPVLRSYLQNMIRDPPHELQLAINSYYLCCDVLDALKPAVVGAITPAACHGDQHVLPKHHLAMHLAMQLQRRGGNGRGCFQAC</sequence>
<gene>
    <name evidence="1" type="ORF">CCMP2556_LOCUS41461</name>
</gene>
<protein>
    <submittedName>
        <fullName evidence="1">Uncharacterized protein</fullName>
    </submittedName>
</protein>
<dbReference type="Proteomes" id="UP001642484">
    <property type="component" value="Unassembled WGS sequence"/>
</dbReference>
<organism evidence="1 2">
    <name type="scientific">Durusdinium trenchii</name>
    <dbReference type="NCBI Taxonomy" id="1381693"/>
    <lineage>
        <taxon>Eukaryota</taxon>
        <taxon>Sar</taxon>
        <taxon>Alveolata</taxon>
        <taxon>Dinophyceae</taxon>
        <taxon>Suessiales</taxon>
        <taxon>Symbiodiniaceae</taxon>
        <taxon>Durusdinium</taxon>
    </lineage>
</organism>
<reference evidence="1 2" key="1">
    <citation type="submission" date="2024-02" db="EMBL/GenBank/DDBJ databases">
        <authorList>
            <person name="Chen Y."/>
            <person name="Shah S."/>
            <person name="Dougan E. K."/>
            <person name="Thang M."/>
            <person name="Chan C."/>
        </authorList>
    </citation>
    <scope>NUCLEOTIDE SEQUENCE [LARGE SCALE GENOMIC DNA]</scope>
</reference>
<dbReference type="EMBL" id="CAXAMN010024297">
    <property type="protein sequence ID" value="CAK9085384.1"/>
    <property type="molecule type" value="Genomic_DNA"/>
</dbReference>
<evidence type="ECO:0000313" key="2">
    <source>
        <dbReference type="Proteomes" id="UP001642484"/>
    </source>
</evidence>